<reference evidence="2 3" key="1">
    <citation type="submission" date="2019-11" db="EMBL/GenBank/DDBJ databases">
        <title>Draft genome of Amycolatopsis RM579.</title>
        <authorList>
            <person name="Duangmal K."/>
            <person name="Mingma R."/>
        </authorList>
    </citation>
    <scope>NUCLEOTIDE SEQUENCE [LARGE SCALE GENOMIC DNA]</scope>
    <source>
        <strain evidence="2 3">RM579</strain>
    </source>
</reference>
<dbReference type="AlphaFoldDB" id="A0A6N7Z520"/>
<evidence type="ECO:0000313" key="3">
    <source>
        <dbReference type="Proteomes" id="UP000440096"/>
    </source>
</evidence>
<evidence type="ECO:0000313" key="2">
    <source>
        <dbReference type="EMBL" id="MTD55691.1"/>
    </source>
</evidence>
<dbReference type="SUPFAM" id="SSF47413">
    <property type="entry name" value="lambda repressor-like DNA-binding domains"/>
    <property type="match status" value="1"/>
</dbReference>
<keyword evidence="3" id="KW-1185">Reference proteome</keyword>
<gene>
    <name evidence="2" type="ORF">GKO32_17165</name>
</gene>
<organism evidence="2 3">
    <name type="scientific">Amycolatopsis pithecellobii</name>
    <dbReference type="NCBI Taxonomy" id="664692"/>
    <lineage>
        <taxon>Bacteria</taxon>
        <taxon>Bacillati</taxon>
        <taxon>Actinomycetota</taxon>
        <taxon>Actinomycetes</taxon>
        <taxon>Pseudonocardiales</taxon>
        <taxon>Pseudonocardiaceae</taxon>
        <taxon>Amycolatopsis</taxon>
    </lineage>
</organism>
<dbReference type="OrthoDB" id="4161577at2"/>
<name>A0A6N7Z520_9PSEU</name>
<dbReference type="SMART" id="SM00530">
    <property type="entry name" value="HTH_XRE"/>
    <property type="match status" value="1"/>
</dbReference>
<accession>A0A6N7Z520</accession>
<dbReference type="PROSITE" id="PS50943">
    <property type="entry name" value="HTH_CROC1"/>
    <property type="match status" value="1"/>
</dbReference>
<dbReference type="InterPro" id="IPR010982">
    <property type="entry name" value="Lambda_DNA-bd_dom_sf"/>
</dbReference>
<dbReference type="InterPro" id="IPR001387">
    <property type="entry name" value="Cro/C1-type_HTH"/>
</dbReference>
<dbReference type="GO" id="GO:0003677">
    <property type="term" value="F:DNA binding"/>
    <property type="evidence" value="ECO:0007669"/>
    <property type="project" value="InterPro"/>
</dbReference>
<comment type="caution">
    <text evidence="2">The sequence shown here is derived from an EMBL/GenBank/DDBJ whole genome shotgun (WGS) entry which is preliminary data.</text>
</comment>
<dbReference type="CDD" id="cd00093">
    <property type="entry name" value="HTH_XRE"/>
    <property type="match status" value="1"/>
</dbReference>
<dbReference type="Pfam" id="PF01381">
    <property type="entry name" value="HTH_3"/>
    <property type="match status" value="1"/>
</dbReference>
<dbReference type="Proteomes" id="UP000440096">
    <property type="component" value="Unassembled WGS sequence"/>
</dbReference>
<proteinExistence type="predicted"/>
<evidence type="ECO:0000259" key="1">
    <source>
        <dbReference type="PROSITE" id="PS50943"/>
    </source>
</evidence>
<dbReference type="Gene3D" id="1.10.260.40">
    <property type="entry name" value="lambda repressor-like DNA-binding domains"/>
    <property type="match status" value="1"/>
</dbReference>
<protein>
    <submittedName>
        <fullName evidence="2">Helix-turn-helix domain-containing protein</fullName>
    </submittedName>
</protein>
<dbReference type="EMBL" id="WMBA01000025">
    <property type="protein sequence ID" value="MTD55691.1"/>
    <property type="molecule type" value="Genomic_DNA"/>
</dbReference>
<sequence>MAGSAMISALLIPLWVFTTQTPVVWGHVETVQFGLLRVKQSVYCSAVTQNDEEWPKRFARVVAGEVKRHRKLRKMSAQRLSDATAELGSPIPRTVLSNFENGRRPTISLAELLVIARALEVPPVLLLSPLGRTDKFEVLPGIRMDPWLALKWFAGEEEPPTIPEGPEEWHGVAPDRDGTRTVALFRDHERWSNRLVDARAQLWSAQQERAGFEKSGATADPNAQAGHELAVTLTQDLVVDNERSLRRVREEMRANDLVPPMLWPQLAYLEGDRHEQE</sequence>
<feature type="domain" description="HTH cro/C1-type" evidence="1">
    <location>
        <begin position="66"/>
        <end position="126"/>
    </location>
</feature>